<dbReference type="RefSeq" id="WP_093310560.1">
    <property type="nucleotide sequence ID" value="NZ_FOZG01000001.1"/>
</dbReference>
<organism evidence="2 3">
    <name type="scientific">Sphingomonas jatrophae</name>
    <dbReference type="NCBI Taxonomy" id="1166337"/>
    <lineage>
        <taxon>Bacteria</taxon>
        <taxon>Pseudomonadati</taxon>
        <taxon>Pseudomonadota</taxon>
        <taxon>Alphaproteobacteria</taxon>
        <taxon>Sphingomonadales</taxon>
        <taxon>Sphingomonadaceae</taxon>
        <taxon>Sphingomonas</taxon>
    </lineage>
</organism>
<gene>
    <name evidence="2" type="ORF">SAMN05192580_0625</name>
</gene>
<evidence type="ECO:0000313" key="3">
    <source>
        <dbReference type="Proteomes" id="UP000198824"/>
    </source>
</evidence>
<accession>A0A1I6JPB3</accession>
<sequence length="119" mass="13017">MDIPWDNEASLMRVVPFETAEPMEELVARGTLHELVGQVLEMPADAQRNLLLRASGPDWTEEYDSQTIRELAARPEYTSAHGAFDTADLPRDQRPPETGPDHGLSSGQVGGPTGVHPNT</sequence>
<reference evidence="2 3" key="1">
    <citation type="submission" date="2016-10" db="EMBL/GenBank/DDBJ databases">
        <authorList>
            <person name="de Groot N.N."/>
        </authorList>
    </citation>
    <scope>NUCLEOTIDE SEQUENCE [LARGE SCALE GENOMIC DNA]</scope>
    <source>
        <strain evidence="2 3">S5-249</strain>
    </source>
</reference>
<evidence type="ECO:0000313" key="2">
    <source>
        <dbReference type="EMBL" id="SFR80817.1"/>
    </source>
</evidence>
<feature type="region of interest" description="Disordered" evidence="1">
    <location>
        <begin position="73"/>
        <end position="119"/>
    </location>
</feature>
<dbReference type="STRING" id="1166337.SAMN05192580_0625"/>
<keyword evidence="3" id="KW-1185">Reference proteome</keyword>
<proteinExistence type="predicted"/>
<dbReference type="OrthoDB" id="9865700at2"/>
<name>A0A1I6JPB3_9SPHN</name>
<protein>
    <submittedName>
        <fullName evidence="2">Uncharacterized protein</fullName>
    </submittedName>
</protein>
<dbReference type="AlphaFoldDB" id="A0A1I6JPB3"/>
<evidence type="ECO:0000256" key="1">
    <source>
        <dbReference type="SAM" id="MobiDB-lite"/>
    </source>
</evidence>
<dbReference type="Proteomes" id="UP000198824">
    <property type="component" value="Unassembled WGS sequence"/>
</dbReference>
<dbReference type="EMBL" id="FOZG01000001">
    <property type="protein sequence ID" value="SFR80817.1"/>
    <property type="molecule type" value="Genomic_DNA"/>
</dbReference>